<evidence type="ECO:0000259" key="2">
    <source>
        <dbReference type="Pfam" id="PF07786"/>
    </source>
</evidence>
<dbReference type="EMBL" id="JABBFW010000003">
    <property type="protein sequence ID" value="NML14512.1"/>
    <property type="molecule type" value="Genomic_DNA"/>
</dbReference>
<accession>A0A848F535</accession>
<evidence type="ECO:0000256" key="1">
    <source>
        <dbReference type="SAM" id="Phobius"/>
    </source>
</evidence>
<dbReference type="AlphaFoldDB" id="A0A848F535"/>
<feature type="transmembrane region" description="Helical" evidence="1">
    <location>
        <begin position="171"/>
        <end position="192"/>
    </location>
</feature>
<feature type="transmembrane region" description="Helical" evidence="1">
    <location>
        <begin position="53"/>
        <end position="71"/>
    </location>
</feature>
<dbReference type="Proteomes" id="UP000574067">
    <property type="component" value="Unassembled WGS sequence"/>
</dbReference>
<protein>
    <submittedName>
        <fullName evidence="3">DUF1624 domain-containing protein</fullName>
    </submittedName>
</protein>
<feature type="transmembrane region" description="Helical" evidence="1">
    <location>
        <begin position="106"/>
        <end position="125"/>
    </location>
</feature>
<keyword evidence="1" id="KW-1133">Transmembrane helix</keyword>
<keyword evidence="1" id="KW-0472">Membrane</keyword>
<name>A0A848F535_9BURK</name>
<gene>
    <name evidence="3" type="ORF">HHL10_05925</name>
</gene>
<evidence type="ECO:0000313" key="4">
    <source>
        <dbReference type="Proteomes" id="UP000574067"/>
    </source>
</evidence>
<feature type="transmembrane region" description="Helical" evidence="1">
    <location>
        <begin position="83"/>
        <end position="100"/>
    </location>
</feature>
<dbReference type="Pfam" id="PF07786">
    <property type="entry name" value="HGSNAT_cat"/>
    <property type="match status" value="1"/>
</dbReference>
<keyword evidence="4" id="KW-1185">Reference proteome</keyword>
<organism evidence="3 4">
    <name type="scientific">Azohydromonas caseinilytica</name>
    <dbReference type="NCBI Taxonomy" id="2728836"/>
    <lineage>
        <taxon>Bacteria</taxon>
        <taxon>Pseudomonadati</taxon>
        <taxon>Pseudomonadota</taxon>
        <taxon>Betaproteobacteria</taxon>
        <taxon>Burkholderiales</taxon>
        <taxon>Sphaerotilaceae</taxon>
        <taxon>Azohydromonas</taxon>
    </lineage>
</organism>
<feature type="transmembrane region" description="Helical" evidence="1">
    <location>
        <begin position="213"/>
        <end position="236"/>
    </location>
</feature>
<evidence type="ECO:0000313" key="3">
    <source>
        <dbReference type="EMBL" id="NML14512.1"/>
    </source>
</evidence>
<reference evidence="3 4" key="1">
    <citation type="submission" date="2020-04" db="EMBL/GenBank/DDBJ databases">
        <title>Azohydromonas sp. isolated from soil.</title>
        <authorList>
            <person name="Dahal R.H."/>
        </authorList>
    </citation>
    <scope>NUCLEOTIDE SEQUENCE [LARGE SCALE GENOMIC DNA]</scope>
    <source>
        <strain evidence="3 4">G-1-1-14</strain>
    </source>
</reference>
<feature type="transmembrane region" description="Helical" evidence="1">
    <location>
        <begin position="12"/>
        <end position="33"/>
    </location>
</feature>
<proteinExistence type="predicted"/>
<feature type="domain" description="Heparan-alpha-glucosaminide N-acetyltransferase catalytic" evidence="2">
    <location>
        <begin position="6"/>
        <end position="226"/>
    </location>
</feature>
<sequence>MPLSHRFDRLDALRGFAMVWMAVFHFCFDLNNYRLLEPRQNFYLDPFWTLQRTAIVSLFLFCAGLSQALAQEAGQGGRRFWRRWAQIAGCALLVSAGSWFMFPRSWISFGVLHGMALMLILARALAPLRRGLWPLALAALLLPRFVQSPLFDNRWLNWTGLVTRKPVTEDYVPVLPWLGVLLLGLAAGQWLLAHRREMLGGPLPRAFAPLALLGRWPLSFYMLHQPILIGLILLAMQLR</sequence>
<dbReference type="InterPro" id="IPR012429">
    <property type="entry name" value="HGSNAT_cat"/>
</dbReference>
<comment type="caution">
    <text evidence="3">The sequence shown here is derived from an EMBL/GenBank/DDBJ whole genome shotgun (WGS) entry which is preliminary data.</text>
</comment>
<keyword evidence="1" id="KW-0812">Transmembrane</keyword>